<keyword evidence="2" id="KW-1185">Reference proteome</keyword>
<protein>
    <submittedName>
        <fullName evidence="1">Uncharacterized protein</fullName>
    </submittedName>
</protein>
<name>A0A9P5WW12_9AGAR</name>
<dbReference type="EMBL" id="MU153791">
    <property type="protein sequence ID" value="KAF9439633.1"/>
    <property type="molecule type" value="Genomic_DNA"/>
</dbReference>
<feature type="non-terminal residue" evidence="1">
    <location>
        <position position="1"/>
    </location>
</feature>
<comment type="caution">
    <text evidence="1">The sequence shown here is derived from an EMBL/GenBank/DDBJ whole genome shotgun (WGS) entry which is preliminary data.</text>
</comment>
<organism evidence="1 2">
    <name type="scientific">Macrolepiota fuliginosa MF-IS2</name>
    <dbReference type="NCBI Taxonomy" id="1400762"/>
    <lineage>
        <taxon>Eukaryota</taxon>
        <taxon>Fungi</taxon>
        <taxon>Dikarya</taxon>
        <taxon>Basidiomycota</taxon>
        <taxon>Agaricomycotina</taxon>
        <taxon>Agaricomycetes</taxon>
        <taxon>Agaricomycetidae</taxon>
        <taxon>Agaricales</taxon>
        <taxon>Agaricineae</taxon>
        <taxon>Agaricaceae</taxon>
        <taxon>Macrolepiota</taxon>
    </lineage>
</organism>
<dbReference type="Proteomes" id="UP000807342">
    <property type="component" value="Unassembled WGS sequence"/>
</dbReference>
<evidence type="ECO:0000313" key="2">
    <source>
        <dbReference type="Proteomes" id="UP000807342"/>
    </source>
</evidence>
<dbReference type="OrthoDB" id="3228837at2759"/>
<dbReference type="AlphaFoldDB" id="A0A9P5WW12"/>
<accession>A0A9P5WW12</accession>
<gene>
    <name evidence="1" type="ORF">P691DRAFT_690204</name>
</gene>
<sequence>VWLICSCLEPHFIATFKSPEVLAVTHQEELIVSQAINNEIAKYLTDEFSKIGEEHDFQVPWLHECDIGTLVNLSSGLFIYANTMVHFIGDHNSLGPEAQLQTILTFVTSAAKGSLEHPLSKLDLFYFLIIECIPAKILWTIQWILLATNVPYIGTNVIQNRQLLGLLPSQFLTACCTLHSMMKIEKDNIIFYHTSFMDFMQDPQHLRQFCIWKDPALALQIELTQRLQAVCNDPDVELHCELCVHH</sequence>
<proteinExistence type="predicted"/>
<evidence type="ECO:0000313" key="1">
    <source>
        <dbReference type="EMBL" id="KAF9439633.1"/>
    </source>
</evidence>
<reference evidence="1" key="1">
    <citation type="submission" date="2020-11" db="EMBL/GenBank/DDBJ databases">
        <authorList>
            <consortium name="DOE Joint Genome Institute"/>
            <person name="Ahrendt S."/>
            <person name="Riley R."/>
            <person name="Andreopoulos W."/>
            <person name="Labutti K."/>
            <person name="Pangilinan J."/>
            <person name="Ruiz-Duenas F.J."/>
            <person name="Barrasa J.M."/>
            <person name="Sanchez-Garcia M."/>
            <person name="Camarero S."/>
            <person name="Miyauchi S."/>
            <person name="Serrano A."/>
            <person name="Linde D."/>
            <person name="Babiker R."/>
            <person name="Drula E."/>
            <person name="Ayuso-Fernandez I."/>
            <person name="Pacheco R."/>
            <person name="Padilla G."/>
            <person name="Ferreira P."/>
            <person name="Barriuso J."/>
            <person name="Kellner H."/>
            <person name="Castanera R."/>
            <person name="Alfaro M."/>
            <person name="Ramirez L."/>
            <person name="Pisabarro A.G."/>
            <person name="Kuo A."/>
            <person name="Tritt A."/>
            <person name="Lipzen A."/>
            <person name="He G."/>
            <person name="Yan M."/>
            <person name="Ng V."/>
            <person name="Cullen D."/>
            <person name="Martin F."/>
            <person name="Rosso M.-N."/>
            <person name="Henrissat B."/>
            <person name="Hibbett D."/>
            <person name="Martinez A.T."/>
            <person name="Grigoriev I.V."/>
        </authorList>
    </citation>
    <scope>NUCLEOTIDE SEQUENCE</scope>
    <source>
        <strain evidence="1">MF-IS2</strain>
    </source>
</reference>